<organism evidence="1">
    <name type="scientific">Loa loa</name>
    <name type="common">Eye worm</name>
    <name type="synonym">Filaria loa</name>
    <dbReference type="NCBI Taxonomy" id="7209"/>
    <lineage>
        <taxon>Eukaryota</taxon>
        <taxon>Metazoa</taxon>
        <taxon>Ecdysozoa</taxon>
        <taxon>Nematoda</taxon>
        <taxon>Chromadorea</taxon>
        <taxon>Rhabditida</taxon>
        <taxon>Spirurina</taxon>
        <taxon>Spiruromorpha</taxon>
        <taxon>Filarioidea</taxon>
        <taxon>Onchocercidae</taxon>
        <taxon>Loa</taxon>
    </lineage>
</organism>
<reference evidence="1" key="1">
    <citation type="submission" date="2012-04" db="EMBL/GenBank/DDBJ databases">
        <title>The Genome Sequence of Loa loa.</title>
        <authorList>
            <consortium name="The Broad Institute Genome Sequencing Platform"/>
            <consortium name="Broad Institute Genome Sequencing Center for Infectious Disease"/>
            <person name="Nutman T.B."/>
            <person name="Fink D.L."/>
            <person name="Russ C."/>
            <person name="Young S."/>
            <person name="Zeng Q."/>
            <person name="Gargeya S."/>
            <person name="Alvarado L."/>
            <person name="Berlin A."/>
            <person name="Chapman S.B."/>
            <person name="Chen Z."/>
            <person name="Freedman E."/>
            <person name="Gellesch M."/>
            <person name="Goldberg J."/>
            <person name="Griggs A."/>
            <person name="Gujja S."/>
            <person name="Heilman E.R."/>
            <person name="Heiman D."/>
            <person name="Howarth C."/>
            <person name="Mehta T."/>
            <person name="Neiman D."/>
            <person name="Pearson M."/>
            <person name="Roberts A."/>
            <person name="Saif S."/>
            <person name="Shea T."/>
            <person name="Shenoy N."/>
            <person name="Sisk P."/>
            <person name="Stolte C."/>
            <person name="Sykes S."/>
            <person name="White J."/>
            <person name="Yandava C."/>
            <person name="Haas B."/>
            <person name="Henn M.R."/>
            <person name="Nusbaum C."/>
            <person name="Birren B."/>
        </authorList>
    </citation>
    <scope>NUCLEOTIDE SEQUENCE [LARGE SCALE GENOMIC DNA]</scope>
</reference>
<dbReference type="EMBL" id="JH712197">
    <property type="protein sequence ID" value="EFO26781.2"/>
    <property type="molecule type" value="Genomic_DNA"/>
</dbReference>
<dbReference type="RefSeq" id="XP_003137284.2">
    <property type="nucleotide sequence ID" value="XM_003137236.2"/>
</dbReference>
<name>A0A1S0UAA4_LOALO</name>
<accession>A0A1S0UAA4</accession>
<gene>
    <name evidence="1" type="ORF">LOAG_01698</name>
</gene>
<evidence type="ECO:0000313" key="1">
    <source>
        <dbReference type="EMBL" id="EFO26781.2"/>
    </source>
</evidence>
<dbReference type="KEGG" id="loa:LOAG_01698"/>
<dbReference type="GeneID" id="9939079"/>
<protein>
    <submittedName>
        <fullName evidence="1">Uncharacterized protein</fullName>
    </submittedName>
</protein>
<proteinExistence type="predicted"/>
<dbReference type="AlphaFoldDB" id="A0A1S0UAA4"/>
<dbReference type="InParanoid" id="A0A1S0UAA4"/>
<dbReference type="CTD" id="9939079"/>
<sequence length="54" mass="6517">MADLKLTEPQSSRLIKWFGNYHREALMETLPMSDVQIYYYKNIRTVWTIKLLPI</sequence>